<evidence type="ECO:0000256" key="7">
    <source>
        <dbReference type="RuleBase" id="RU363032"/>
    </source>
</evidence>
<evidence type="ECO:0000256" key="3">
    <source>
        <dbReference type="ARBA" id="ARBA00022475"/>
    </source>
</evidence>
<keyword evidence="6 7" id="KW-0472">Membrane</keyword>
<dbReference type="CDD" id="cd06261">
    <property type="entry name" value="TM_PBP2"/>
    <property type="match status" value="1"/>
</dbReference>
<evidence type="ECO:0000313" key="9">
    <source>
        <dbReference type="EMBL" id="QLG61044.1"/>
    </source>
</evidence>
<feature type="transmembrane region" description="Helical" evidence="7">
    <location>
        <begin position="150"/>
        <end position="177"/>
    </location>
</feature>
<feature type="transmembrane region" description="Helical" evidence="7">
    <location>
        <begin position="36"/>
        <end position="58"/>
    </location>
</feature>
<evidence type="ECO:0000256" key="1">
    <source>
        <dbReference type="ARBA" id="ARBA00004651"/>
    </source>
</evidence>
<keyword evidence="2 7" id="KW-0813">Transport</keyword>
<dbReference type="EMBL" id="CP058579">
    <property type="protein sequence ID" value="QLG61044.1"/>
    <property type="molecule type" value="Genomic_DNA"/>
</dbReference>
<dbReference type="OrthoDB" id="312811at2157"/>
<comment type="subcellular location">
    <subcellularLocation>
        <location evidence="1 7">Cell membrane</location>
        <topology evidence="1 7">Multi-pass membrane protein</topology>
    </subcellularLocation>
</comment>
<dbReference type="PROSITE" id="PS50928">
    <property type="entry name" value="ABC_TM1"/>
    <property type="match status" value="1"/>
</dbReference>
<dbReference type="PANTHER" id="PTHR43386">
    <property type="entry name" value="OLIGOPEPTIDE TRANSPORT SYSTEM PERMEASE PROTEIN APPC"/>
    <property type="match status" value="1"/>
</dbReference>
<name>A0A7D5QFY2_9EURY</name>
<dbReference type="InterPro" id="IPR050366">
    <property type="entry name" value="BP-dependent_transpt_permease"/>
</dbReference>
<accession>A0A7D5QFY2</accession>
<evidence type="ECO:0000256" key="5">
    <source>
        <dbReference type="ARBA" id="ARBA00022989"/>
    </source>
</evidence>
<comment type="similarity">
    <text evidence="7">Belongs to the binding-protein-dependent transport system permease family.</text>
</comment>
<reference evidence="9 10" key="1">
    <citation type="submission" date="2020-06" db="EMBL/GenBank/DDBJ databases">
        <title>NJ-3-1, isolated from saline soil.</title>
        <authorList>
            <person name="Cui H.L."/>
            <person name="Shi X."/>
        </authorList>
    </citation>
    <scope>NUCLEOTIDE SEQUENCE [LARGE SCALE GENOMIC DNA]</scope>
    <source>
        <strain evidence="9 10">NJ-3-1</strain>
    </source>
</reference>
<evidence type="ECO:0000256" key="6">
    <source>
        <dbReference type="ARBA" id="ARBA00023136"/>
    </source>
</evidence>
<dbReference type="KEGG" id="halu:HUG12_04540"/>
<dbReference type="SUPFAM" id="SSF161098">
    <property type="entry name" value="MetI-like"/>
    <property type="match status" value="1"/>
</dbReference>
<feature type="transmembrane region" description="Helical" evidence="7">
    <location>
        <begin position="266"/>
        <end position="291"/>
    </location>
</feature>
<feature type="domain" description="ABC transmembrane type-1" evidence="8">
    <location>
        <begin position="102"/>
        <end position="292"/>
    </location>
</feature>
<evidence type="ECO:0000256" key="4">
    <source>
        <dbReference type="ARBA" id="ARBA00022692"/>
    </source>
</evidence>
<dbReference type="GO" id="GO:0055085">
    <property type="term" value="P:transmembrane transport"/>
    <property type="evidence" value="ECO:0007669"/>
    <property type="project" value="InterPro"/>
</dbReference>
<evidence type="ECO:0000313" key="10">
    <source>
        <dbReference type="Proteomes" id="UP000509626"/>
    </source>
</evidence>
<dbReference type="RefSeq" id="WP_179267628.1">
    <property type="nucleotide sequence ID" value="NZ_CP058579.1"/>
</dbReference>
<protein>
    <submittedName>
        <fullName evidence="9">ABC transporter permease</fullName>
    </submittedName>
</protein>
<keyword evidence="10" id="KW-1185">Reference proteome</keyword>
<keyword evidence="5 7" id="KW-1133">Transmembrane helix</keyword>
<keyword evidence="4 7" id="KW-0812">Transmembrane</keyword>
<dbReference type="InterPro" id="IPR025966">
    <property type="entry name" value="OppC_N"/>
</dbReference>
<dbReference type="InterPro" id="IPR035906">
    <property type="entry name" value="MetI-like_sf"/>
</dbReference>
<evidence type="ECO:0000259" key="8">
    <source>
        <dbReference type="PROSITE" id="PS50928"/>
    </source>
</evidence>
<dbReference type="InterPro" id="IPR000515">
    <property type="entry name" value="MetI-like"/>
</dbReference>
<gene>
    <name evidence="9" type="ORF">HUG12_04540</name>
</gene>
<dbReference type="Gene3D" id="1.10.3720.10">
    <property type="entry name" value="MetI-like"/>
    <property type="match status" value="1"/>
</dbReference>
<dbReference type="PANTHER" id="PTHR43386:SF1">
    <property type="entry name" value="D,D-DIPEPTIDE TRANSPORT SYSTEM PERMEASE PROTEIN DDPC-RELATED"/>
    <property type="match status" value="1"/>
</dbReference>
<sequence length="304" mass="33038">MIGSVLNNLSTSQQIQFDHYRSRLVEAIDVFRQNRMAVIGATIVGITLFMAIFAPFLAPYEPTETVYAEDGGVATLQSPSAEFPMGTNHLGQDIMSQWIYGSRVSLLVGFLSGLSVIMIGTTVGLVAGYYKGIVDLVLMRVVDILYAIPATPLVLVVALFYGSSVWTVIIAMILVLWRTAARLIRSETMSLSEQPFVKAARAAGASDFRIMFLHIAPILVPIMLVEGTFVMGSAILLEAGVSFLGLGATEMMSWGVMLQLTFSSGAIAVAWWWVLPPGLSITALVVSFFYISRGIEDVTNPQIR</sequence>
<keyword evidence="3" id="KW-1003">Cell membrane</keyword>
<proteinExistence type="inferred from homology"/>
<dbReference type="Proteomes" id="UP000509626">
    <property type="component" value="Chromosome"/>
</dbReference>
<organism evidence="9 10">
    <name type="scientific">Halorarum salinum</name>
    <dbReference type="NCBI Taxonomy" id="2743089"/>
    <lineage>
        <taxon>Archaea</taxon>
        <taxon>Methanobacteriati</taxon>
        <taxon>Methanobacteriota</taxon>
        <taxon>Stenosarchaea group</taxon>
        <taxon>Halobacteria</taxon>
        <taxon>Halobacteriales</taxon>
        <taxon>Haloferacaceae</taxon>
        <taxon>Halorarum</taxon>
    </lineage>
</organism>
<dbReference type="AlphaFoldDB" id="A0A7D5QFY2"/>
<feature type="transmembrane region" description="Helical" evidence="7">
    <location>
        <begin position="218"/>
        <end position="246"/>
    </location>
</feature>
<dbReference type="Pfam" id="PF12911">
    <property type="entry name" value="OppC_N"/>
    <property type="match status" value="1"/>
</dbReference>
<dbReference type="GO" id="GO:0005886">
    <property type="term" value="C:plasma membrane"/>
    <property type="evidence" value="ECO:0007669"/>
    <property type="project" value="UniProtKB-SubCell"/>
</dbReference>
<dbReference type="GeneID" id="56036701"/>
<feature type="transmembrane region" description="Helical" evidence="7">
    <location>
        <begin position="104"/>
        <end position="130"/>
    </location>
</feature>
<evidence type="ECO:0000256" key="2">
    <source>
        <dbReference type="ARBA" id="ARBA00022448"/>
    </source>
</evidence>
<dbReference type="Pfam" id="PF00528">
    <property type="entry name" value="BPD_transp_1"/>
    <property type="match status" value="1"/>
</dbReference>